<dbReference type="GO" id="GO:0005634">
    <property type="term" value="C:nucleus"/>
    <property type="evidence" value="ECO:0007669"/>
    <property type="project" value="InterPro"/>
</dbReference>
<reference evidence="1" key="1">
    <citation type="submission" date="2022-10" db="EMBL/GenBank/DDBJ databases">
        <authorList>
            <person name="Byrne P K."/>
        </authorList>
    </citation>
    <scope>NUCLEOTIDE SEQUENCE</scope>
    <source>
        <strain evidence="1">IFO1802</strain>
    </source>
</reference>
<sequence>MKYEDLQLLTIWSSPTKSDLCQFISDNLSNEHAITQLFFIDATNSFPLSQFQQLVPPTLPENVKIYENIRINTCLDLEELSAITVKILQMLSMNKISAQKGTKDAEVDSLKIILYINGLEVMCRNSQFKSSPQRSHELIRDILLKLRVMGNDETASIRTLLEFPKEQLLDYYFMKNNKTNMPSMRNKRRRVKNGDSLAEYVWKYYADSIV</sequence>
<organism evidence="1 2">
    <name type="scientific">Saccharomyces kudriavzevii (strain ATCC MYA-4449 / AS 2.2408 / CBS 8840 / NBRC 1802 / NCYC 2889)</name>
    <name type="common">Yeast</name>
    <dbReference type="NCBI Taxonomy" id="226230"/>
    <lineage>
        <taxon>Eukaryota</taxon>
        <taxon>Fungi</taxon>
        <taxon>Dikarya</taxon>
        <taxon>Ascomycota</taxon>
        <taxon>Saccharomycotina</taxon>
        <taxon>Saccharomycetes</taxon>
        <taxon>Saccharomycetales</taxon>
        <taxon>Saccharomycetaceae</taxon>
        <taxon>Saccharomyces</taxon>
    </lineage>
</organism>
<dbReference type="Gene3D" id="3.40.50.300">
    <property type="entry name" value="P-loop containing nucleotide triphosphate hydrolases"/>
    <property type="match status" value="1"/>
</dbReference>
<dbReference type="CDD" id="cd19478">
    <property type="entry name" value="Csm2"/>
    <property type="match status" value="1"/>
</dbReference>
<dbReference type="InterPro" id="IPR031783">
    <property type="entry name" value="Csm2"/>
</dbReference>
<evidence type="ECO:0000313" key="1">
    <source>
        <dbReference type="EMBL" id="CAI4064414.1"/>
    </source>
</evidence>
<keyword evidence="2" id="KW-1185">Reference proteome</keyword>
<evidence type="ECO:0000313" key="2">
    <source>
        <dbReference type="Proteomes" id="UP001162087"/>
    </source>
</evidence>
<dbReference type="OrthoDB" id="4067310at2759"/>
<dbReference type="Pfam" id="PF16834">
    <property type="entry name" value="CSM2"/>
    <property type="match status" value="1"/>
</dbReference>
<accession>A0AA35JM26</accession>
<dbReference type="EMBL" id="OX365904">
    <property type="protein sequence ID" value="CAI4064414.1"/>
    <property type="molecule type" value="Genomic_DNA"/>
</dbReference>
<proteinExistence type="predicted"/>
<dbReference type="GO" id="GO:0097196">
    <property type="term" value="C:Shu complex"/>
    <property type="evidence" value="ECO:0007669"/>
    <property type="project" value="InterPro"/>
</dbReference>
<protein>
    <submittedName>
        <fullName evidence="1">Uncharacterized protein</fullName>
    </submittedName>
</protein>
<dbReference type="InterPro" id="IPR027417">
    <property type="entry name" value="P-loop_NTPase"/>
</dbReference>
<gene>
    <name evidence="1" type="primary">SKDI09G0380</name>
    <name evidence="1" type="ORF">SKDI_09G0380</name>
</gene>
<dbReference type="Proteomes" id="UP001162087">
    <property type="component" value="Chromosome 9"/>
</dbReference>
<name>A0AA35JM26_SACK1</name>
<dbReference type="GO" id="GO:0000725">
    <property type="term" value="P:recombinational repair"/>
    <property type="evidence" value="ECO:0007669"/>
    <property type="project" value="InterPro"/>
</dbReference>